<protein>
    <recommendedName>
        <fullName evidence="3">AG2 protein</fullName>
    </recommendedName>
</protein>
<organism evidence="1 2">
    <name type="scientific">Streptomyces cellostaticus</name>
    <dbReference type="NCBI Taxonomy" id="67285"/>
    <lineage>
        <taxon>Bacteria</taxon>
        <taxon>Bacillati</taxon>
        <taxon>Actinomycetota</taxon>
        <taxon>Actinomycetes</taxon>
        <taxon>Kitasatosporales</taxon>
        <taxon>Streptomycetaceae</taxon>
        <taxon>Streptomyces</taxon>
    </lineage>
</organism>
<comment type="caution">
    <text evidence="1">The sequence shown here is derived from an EMBL/GenBank/DDBJ whole genome shotgun (WGS) entry which is preliminary data.</text>
</comment>
<evidence type="ECO:0008006" key="3">
    <source>
        <dbReference type="Google" id="ProtNLM"/>
    </source>
</evidence>
<accession>A0A124HBI5</accession>
<sequence length="753" mass="81680">MALTFTDLVEVDLGKLATAVSDWQKAVDGLKKSAESARTAMQAKSDSAKWAGVNATVTREFVAKTAKEVSDLHTEANSIYQVLEDGHTELESLQKQMKTAVQVDAPQLGVRVEDIGDGKVRSYFPHIRGDSDERTQEQLDQKQALEDRINRILAHAGEIDASVARALARSHGNDPCNAGHSKYESLNDAEVERAVELARKGDKMSDAELGELNELLRFNSGEKDGEFATEFYQGLGGPEKALQFYAEVSIDGTSGDATKTRLNEVQDLQKVMGYTLANATDPDHKHHLSDNWGAEFRRLGTQQIGWERGQWNKPYGYQVLGGLLRYGNYDSRFLNPIAEHITQLHKKDPYFFLSNKPTGNPDTYGFNPSGELGTGNEPLNSVLEALGHSPEASEKFFSQPPTAYNEDGTVKKDGKLGFDSYLDLLTDKDFEWTADTNSANVLADEDKAKTVMGYGPDALGHALEAATTGQPYGSDAVSPPHSKEAADIFHKLVERYGTNAEDLDDSPLRDSLGNITADYMRDVQGAFMGDGGTVVGTHGADAHLGNFDVKTNPEGLSPGVLKNFLGAVGKDPDAYGAIVTSQESVTTDLVNDAFHNADKYKELAPEIANRVSPGGEIAGIMAESRTQAVVDEKIAKDAEFNEGVATADKWAGRIIGMGIGKIPVGGEVAGWVVEDIQESVVENFTKDSSPEALKDRDVFLEQQRASSAQSIYDATYTAAKEAGYNETNANSQALAAKREIEDSYGLGRQRTGK</sequence>
<evidence type="ECO:0000313" key="2">
    <source>
        <dbReference type="Proteomes" id="UP000054241"/>
    </source>
</evidence>
<gene>
    <name evidence="1" type="ORF">AQI88_37500</name>
</gene>
<dbReference type="STRING" id="67285.AQI88_37500"/>
<name>A0A124HBI5_9ACTN</name>
<dbReference type="Proteomes" id="UP000054241">
    <property type="component" value="Unassembled WGS sequence"/>
</dbReference>
<dbReference type="RefSeq" id="WP_067008861.1">
    <property type="nucleotide sequence ID" value="NZ_BNDU01000006.1"/>
</dbReference>
<evidence type="ECO:0000313" key="1">
    <source>
        <dbReference type="EMBL" id="KUM91341.1"/>
    </source>
</evidence>
<keyword evidence="2" id="KW-1185">Reference proteome</keyword>
<reference evidence="1 2" key="1">
    <citation type="submission" date="2015-10" db="EMBL/GenBank/DDBJ databases">
        <title>Draft genome sequence of Streptomyces cellostaticus DSM 40189, type strain for the species Streptomyces cellostaticus.</title>
        <authorList>
            <person name="Ruckert C."/>
            <person name="Winkler A."/>
            <person name="Kalinowski J."/>
            <person name="Kampfer P."/>
            <person name="Glaeser S."/>
        </authorList>
    </citation>
    <scope>NUCLEOTIDE SEQUENCE [LARGE SCALE GENOMIC DNA]</scope>
    <source>
        <strain evidence="1 2">DSM 40189</strain>
    </source>
</reference>
<dbReference type="AlphaFoldDB" id="A0A124HBI5"/>
<dbReference type="OrthoDB" id="3846417at2"/>
<dbReference type="EMBL" id="LMWL01000080">
    <property type="protein sequence ID" value="KUM91341.1"/>
    <property type="molecule type" value="Genomic_DNA"/>
</dbReference>
<proteinExistence type="predicted"/>